<protein>
    <submittedName>
        <fullName evidence="1">Uncharacterized protein</fullName>
    </submittedName>
</protein>
<dbReference type="EMBL" id="JAIWYP010000011">
    <property type="protein sequence ID" value="KAH3738119.1"/>
    <property type="molecule type" value="Genomic_DNA"/>
</dbReference>
<proteinExistence type="predicted"/>
<organism evidence="1 2">
    <name type="scientific">Dreissena polymorpha</name>
    <name type="common">Zebra mussel</name>
    <name type="synonym">Mytilus polymorpha</name>
    <dbReference type="NCBI Taxonomy" id="45954"/>
    <lineage>
        <taxon>Eukaryota</taxon>
        <taxon>Metazoa</taxon>
        <taxon>Spiralia</taxon>
        <taxon>Lophotrochozoa</taxon>
        <taxon>Mollusca</taxon>
        <taxon>Bivalvia</taxon>
        <taxon>Autobranchia</taxon>
        <taxon>Heteroconchia</taxon>
        <taxon>Euheterodonta</taxon>
        <taxon>Imparidentia</taxon>
        <taxon>Neoheterodontei</taxon>
        <taxon>Myida</taxon>
        <taxon>Dreissenoidea</taxon>
        <taxon>Dreissenidae</taxon>
        <taxon>Dreissena</taxon>
    </lineage>
</organism>
<evidence type="ECO:0000313" key="1">
    <source>
        <dbReference type="EMBL" id="KAH3738119.1"/>
    </source>
</evidence>
<comment type="caution">
    <text evidence="1">The sequence shown here is derived from an EMBL/GenBank/DDBJ whole genome shotgun (WGS) entry which is preliminary data.</text>
</comment>
<dbReference type="AlphaFoldDB" id="A0A9D4D4P9"/>
<reference evidence="1" key="2">
    <citation type="submission" date="2020-11" db="EMBL/GenBank/DDBJ databases">
        <authorList>
            <person name="McCartney M.A."/>
            <person name="Auch B."/>
            <person name="Kono T."/>
            <person name="Mallez S."/>
            <person name="Becker A."/>
            <person name="Gohl D.M."/>
            <person name="Silverstein K.A.T."/>
            <person name="Koren S."/>
            <person name="Bechman K.B."/>
            <person name="Herman A."/>
            <person name="Abrahante J.E."/>
            <person name="Garbe J."/>
        </authorList>
    </citation>
    <scope>NUCLEOTIDE SEQUENCE</scope>
    <source>
        <strain evidence="1">Duluth1</strain>
        <tissue evidence="1">Whole animal</tissue>
    </source>
</reference>
<gene>
    <name evidence="1" type="ORF">DPMN_044746</name>
</gene>
<keyword evidence="2" id="KW-1185">Reference proteome</keyword>
<reference evidence="1" key="1">
    <citation type="journal article" date="2019" name="bioRxiv">
        <title>The Genome of the Zebra Mussel, Dreissena polymorpha: A Resource for Invasive Species Research.</title>
        <authorList>
            <person name="McCartney M.A."/>
            <person name="Auch B."/>
            <person name="Kono T."/>
            <person name="Mallez S."/>
            <person name="Zhang Y."/>
            <person name="Obille A."/>
            <person name="Becker A."/>
            <person name="Abrahante J.E."/>
            <person name="Garbe J."/>
            <person name="Badalamenti J.P."/>
            <person name="Herman A."/>
            <person name="Mangelson H."/>
            <person name="Liachko I."/>
            <person name="Sullivan S."/>
            <person name="Sone E.D."/>
            <person name="Koren S."/>
            <person name="Silverstein K.A.T."/>
            <person name="Beckman K.B."/>
            <person name="Gohl D.M."/>
        </authorList>
    </citation>
    <scope>NUCLEOTIDE SEQUENCE</scope>
    <source>
        <strain evidence="1">Duluth1</strain>
        <tissue evidence="1">Whole animal</tissue>
    </source>
</reference>
<sequence length="61" mass="6739">MTPTRLIHDVHSTTSPITARSSRPIREPHTISARSINLSSIATRSSHDQIVMVALKSYKAI</sequence>
<evidence type="ECO:0000313" key="2">
    <source>
        <dbReference type="Proteomes" id="UP000828390"/>
    </source>
</evidence>
<dbReference type="Proteomes" id="UP000828390">
    <property type="component" value="Unassembled WGS sequence"/>
</dbReference>
<accession>A0A9D4D4P9</accession>
<name>A0A9D4D4P9_DREPO</name>